<evidence type="ECO:0000313" key="3">
    <source>
        <dbReference type="Proteomes" id="UP000000495"/>
    </source>
</evidence>
<reference evidence="2 3" key="2">
    <citation type="journal article" date="2011" name="Mol. Biol. Evol.">
        <title>Unity in variety--the pan-genome of the Chlamydiae.</title>
        <authorList>
            <person name="Collingro A."/>
            <person name="Tischler P."/>
            <person name="Weinmaier T."/>
            <person name="Penz T."/>
            <person name="Heinz E."/>
            <person name="Brunham R.C."/>
            <person name="Read T.D."/>
            <person name="Bavoil P.M."/>
            <person name="Sachse K."/>
            <person name="Kahane S."/>
            <person name="Friedman M.G."/>
            <person name="Rattei T."/>
            <person name="Myers G.S."/>
            <person name="Horn M."/>
        </authorList>
    </citation>
    <scope>NUCLEOTIDE SEQUENCE [LARGE SCALE GENOMIC DNA]</scope>
    <source>
        <strain evidence="3">UV7</strain>
    </source>
</reference>
<evidence type="ECO:0000313" key="2">
    <source>
        <dbReference type="EMBL" id="CCB85267.1"/>
    </source>
</evidence>
<feature type="transmembrane region" description="Helical" evidence="1">
    <location>
        <begin position="12"/>
        <end position="36"/>
    </location>
</feature>
<evidence type="ECO:0000256" key="1">
    <source>
        <dbReference type="SAM" id="Phobius"/>
    </source>
</evidence>
<reference key="1">
    <citation type="journal article" date="2011" name="Mol. Biol. Evol.">
        <title>Unity in variety -- the pan-genome of the Chlamydiae.</title>
        <authorList>
            <person name="Collingro A."/>
            <person name="Tischler P."/>
            <person name="Weinmaier T."/>
            <person name="Penz T."/>
            <person name="Heinz E."/>
            <person name="Brunham R.C."/>
            <person name="Read T.D."/>
            <person name="Bavoil P.M."/>
            <person name="Sachse K."/>
            <person name="Kahane S."/>
            <person name="Friedman M.G."/>
            <person name="Rattei T."/>
            <person name="Myers G.S.A."/>
            <person name="Horn M."/>
        </authorList>
    </citation>
    <scope>NUCLEOTIDE SEQUENCE</scope>
    <source>
        <strain>UV7</strain>
    </source>
</reference>
<accession>F8KVX1</accession>
<proteinExistence type="predicted"/>
<sequence length="37" mass="4456">MGSLKEWIKAFSTQFACVLAPLRFDYFPFFFLFFLVK</sequence>
<dbReference type="HOGENOM" id="CLU_3346853_0_0_0"/>
<dbReference type="STRING" id="765952.PUV_03170"/>
<dbReference type="EMBL" id="FR872580">
    <property type="protein sequence ID" value="CCB85267.1"/>
    <property type="molecule type" value="Genomic_DNA"/>
</dbReference>
<dbReference type="AlphaFoldDB" id="F8KVX1"/>
<organism evidence="2 3">
    <name type="scientific">Parachlamydia acanthamoebae (strain UV7)</name>
    <dbReference type="NCBI Taxonomy" id="765952"/>
    <lineage>
        <taxon>Bacteria</taxon>
        <taxon>Pseudomonadati</taxon>
        <taxon>Chlamydiota</taxon>
        <taxon>Chlamydiia</taxon>
        <taxon>Parachlamydiales</taxon>
        <taxon>Parachlamydiaceae</taxon>
        <taxon>Parachlamydia</taxon>
    </lineage>
</organism>
<dbReference type="KEGG" id="puv:PUV_03170"/>
<keyword evidence="1" id="KW-0812">Transmembrane</keyword>
<keyword evidence="1" id="KW-0472">Membrane</keyword>
<keyword evidence="3" id="KW-1185">Reference proteome</keyword>
<gene>
    <name evidence="2" type="ordered locus">PUV_03170</name>
</gene>
<name>F8KVX1_PARAV</name>
<dbReference type="Proteomes" id="UP000000495">
    <property type="component" value="Chromosome"/>
</dbReference>
<keyword evidence="1" id="KW-1133">Transmembrane helix</keyword>
<protein>
    <submittedName>
        <fullName evidence="2">Uncharacterized protein</fullName>
    </submittedName>
</protein>